<gene>
    <name evidence="5" type="ORF">GA0061101_13511</name>
</gene>
<evidence type="ECO:0000313" key="6">
    <source>
        <dbReference type="Proteomes" id="UP000199205"/>
    </source>
</evidence>
<keyword evidence="3" id="KW-0574">Periplasm</keyword>
<evidence type="ECO:0000313" key="5">
    <source>
        <dbReference type="EMBL" id="SCB50818.1"/>
    </source>
</evidence>
<keyword evidence="5" id="KW-0762">Sugar transport</keyword>
<evidence type="ECO:0000256" key="4">
    <source>
        <dbReference type="SAM" id="SignalP"/>
    </source>
</evidence>
<dbReference type="InterPro" id="IPR006059">
    <property type="entry name" value="SBP"/>
</dbReference>
<evidence type="ECO:0000256" key="3">
    <source>
        <dbReference type="ARBA" id="ARBA00022764"/>
    </source>
</evidence>
<dbReference type="Gene3D" id="3.40.190.10">
    <property type="entry name" value="Periplasmic binding protein-like II"/>
    <property type="match status" value="2"/>
</dbReference>
<dbReference type="RefSeq" id="WP_047557255.1">
    <property type="nucleotide sequence ID" value="NZ_FMAF01000035.1"/>
</dbReference>
<dbReference type="Pfam" id="PF01547">
    <property type="entry name" value="SBP_bac_1"/>
    <property type="match status" value="1"/>
</dbReference>
<dbReference type="EMBL" id="FMAF01000035">
    <property type="protein sequence ID" value="SCB50818.1"/>
    <property type="molecule type" value="Genomic_DNA"/>
</dbReference>
<evidence type="ECO:0000256" key="1">
    <source>
        <dbReference type="ARBA" id="ARBA00004418"/>
    </source>
</evidence>
<protein>
    <submittedName>
        <fullName evidence="5">Multiple sugar transport system substrate-binding protein</fullName>
    </submittedName>
</protein>
<accession>A0A1C3XEZ4</accession>
<dbReference type="InterPro" id="IPR050490">
    <property type="entry name" value="Bact_solute-bd_prot1"/>
</dbReference>
<name>A0A1C3XEZ4_9HYPH</name>
<keyword evidence="4" id="KW-0732">Signal</keyword>
<dbReference type="PANTHER" id="PTHR43649:SF14">
    <property type="entry name" value="BLR3389 PROTEIN"/>
    <property type="match status" value="1"/>
</dbReference>
<proteinExistence type="inferred from homology"/>
<dbReference type="GO" id="GO:0042597">
    <property type="term" value="C:periplasmic space"/>
    <property type="evidence" value="ECO:0007669"/>
    <property type="project" value="UniProtKB-SubCell"/>
</dbReference>
<keyword evidence="5" id="KW-0813">Transport</keyword>
<dbReference type="SUPFAM" id="SSF53850">
    <property type="entry name" value="Periplasmic binding protein-like II"/>
    <property type="match status" value="1"/>
</dbReference>
<evidence type="ECO:0000256" key="2">
    <source>
        <dbReference type="ARBA" id="ARBA00008520"/>
    </source>
</evidence>
<comment type="similarity">
    <text evidence="2">Belongs to the bacterial solute-binding protein 1 family.</text>
</comment>
<organism evidence="5 6">
    <name type="scientific">Rhizobium lusitanum</name>
    <dbReference type="NCBI Taxonomy" id="293958"/>
    <lineage>
        <taxon>Bacteria</taxon>
        <taxon>Pseudomonadati</taxon>
        <taxon>Pseudomonadota</taxon>
        <taxon>Alphaproteobacteria</taxon>
        <taxon>Hyphomicrobiales</taxon>
        <taxon>Rhizobiaceae</taxon>
        <taxon>Rhizobium/Agrobacterium group</taxon>
        <taxon>Rhizobium</taxon>
    </lineage>
</organism>
<sequence length="410" mass="44915">MKLSHSLACLLLGTSALAASSAFAGTVVLNASVASAPDRDAVNGAVASFEKANPDIKVEVNFYDEESNKTAIRNWLTTSPPDIIKWYAGNKMAQFVKPGLLADVSDIWTPQVKAEFGPGMVDSISVDGKQYGMPTSYSTWAIYYRKDVFAAAGVAPFKTFDDLVASCKVFRAKGITPVALGSKAPWPLAGWFDYIDLRQNGYAFHMDLMNGKVSWTDDKVKTVFADWKKMVDANCFAENHTNLAWREGLAMMNQGQAAMMLMGNYLIDSLTPESEPVTEAMSFPTIDPTVPRAEDAPIETYHIPAKAKNIPDAKKFLAYLGQADVQMQMTQAYHILPANPKAKPPENRLLQESASLASGAQSYAQFIDRDTADAVSTIAMTGFQEFLVHPDRLGRILQNIDRAAKRAYPN</sequence>
<dbReference type="AlphaFoldDB" id="A0A1C3XEZ4"/>
<dbReference type="Proteomes" id="UP000199205">
    <property type="component" value="Unassembled WGS sequence"/>
</dbReference>
<reference evidence="5 6" key="1">
    <citation type="submission" date="2016-08" db="EMBL/GenBank/DDBJ databases">
        <authorList>
            <person name="Seilhamer J.J."/>
        </authorList>
    </citation>
    <scope>NUCLEOTIDE SEQUENCE [LARGE SCALE GENOMIC DNA]</scope>
    <source>
        <strain evidence="5 6">P1-7</strain>
    </source>
</reference>
<feature type="signal peptide" evidence="4">
    <location>
        <begin position="1"/>
        <end position="24"/>
    </location>
</feature>
<comment type="subcellular location">
    <subcellularLocation>
        <location evidence="1">Periplasm</location>
    </subcellularLocation>
</comment>
<dbReference type="PANTHER" id="PTHR43649">
    <property type="entry name" value="ARABINOSE-BINDING PROTEIN-RELATED"/>
    <property type="match status" value="1"/>
</dbReference>
<feature type="chain" id="PRO_5008686507" evidence="4">
    <location>
        <begin position="25"/>
        <end position="410"/>
    </location>
</feature>